<keyword evidence="6" id="KW-1133">Transmembrane helix</keyword>
<evidence type="ECO:0000256" key="1">
    <source>
        <dbReference type="ARBA" id="ARBA00009986"/>
    </source>
</evidence>
<dbReference type="InterPro" id="IPR015590">
    <property type="entry name" value="Aldehyde_DH_dom"/>
</dbReference>
<comment type="similarity">
    <text evidence="1 3 5">Belongs to the aldehyde dehydrogenase family.</text>
</comment>
<feature type="active site" evidence="4">
    <location>
        <position position="207"/>
    </location>
</feature>
<dbReference type="PANTHER" id="PTHR43570">
    <property type="entry name" value="ALDEHYDE DEHYDROGENASE"/>
    <property type="match status" value="1"/>
</dbReference>
<dbReference type="Proteomes" id="UP000695000">
    <property type="component" value="Unplaced"/>
</dbReference>
<dbReference type="InterPro" id="IPR012394">
    <property type="entry name" value="Aldehyde_DH_NAD(P)"/>
</dbReference>
<evidence type="ECO:0000256" key="5">
    <source>
        <dbReference type="RuleBase" id="RU003345"/>
    </source>
</evidence>
<keyword evidence="6" id="KW-0472">Membrane</keyword>
<feature type="domain" description="Aldehyde dehydrogenase" evidence="7">
    <location>
        <begin position="3"/>
        <end position="424"/>
    </location>
</feature>
<sequence>MNEKVTKARAAYMAGKTRPLWFRKQQLKSLMRMYEENMEEICTAIYKDLRKCRTEVMAMEIKLAMNDVKDMLANMDKWAGTETPARSFLNWLDSTYILKDPYGVVLIVGAWNYPIQLLMVPVAGAIAAGNCVIIKPSELAPATAEFLEKTIPKYLNNDCYCVINGGIPETTKLLQEKFDYIFYTGSSQVGKIIHRAANENLTPVTLELGGKSPVYIDKTVDMDLAVTRLLWGKFVNMGQTCIAPDFVLCTPEVEREILARAPKIIEKFYGKNPQDSPDLSRMVNERHFKRVANLLQSGKVAYGGHMDAKDKYISPTILTQIKASDPVMQEEIFGPVLPIVNVNSLDEAIDYINSMEKPLALYIFSKSESTVWRMMECTSSGSVCVNDTIMQIVADNLPFGGVGNSGMGKYHGRETFDTFTHKKSCLYKNFNSIGEALSSCRYPPYSQKKLGTLLKLIDRRPDLPSMGFLRYVAAFGLGFLASIYYQQHTQH</sequence>
<keyword evidence="2 3" id="KW-0560">Oxidoreductase</keyword>
<keyword evidence="6" id="KW-0812">Transmembrane</keyword>
<dbReference type="InterPro" id="IPR016163">
    <property type="entry name" value="Ald_DH_C"/>
</dbReference>
<evidence type="ECO:0000259" key="7">
    <source>
        <dbReference type="Pfam" id="PF00171"/>
    </source>
</evidence>
<gene>
    <name evidence="9 10 11" type="primary">LOC108566613</name>
</gene>
<evidence type="ECO:0000256" key="6">
    <source>
        <dbReference type="SAM" id="Phobius"/>
    </source>
</evidence>
<dbReference type="InterPro" id="IPR016162">
    <property type="entry name" value="Ald_DH_N"/>
</dbReference>
<feature type="transmembrane region" description="Helical" evidence="6">
    <location>
        <begin position="468"/>
        <end position="485"/>
    </location>
</feature>
<dbReference type="InterPro" id="IPR016161">
    <property type="entry name" value="Ald_DH/histidinol_DH"/>
</dbReference>
<dbReference type="RefSeq" id="XP_017782087.1">
    <property type="nucleotide sequence ID" value="XM_017926598.1"/>
</dbReference>
<name>A0ABM1N5I7_NICVS</name>
<dbReference type="RefSeq" id="XP_017782088.1">
    <property type="nucleotide sequence ID" value="XM_017926599.1"/>
</dbReference>
<dbReference type="PROSITE" id="PS00687">
    <property type="entry name" value="ALDEHYDE_DEHYDR_GLU"/>
    <property type="match status" value="1"/>
</dbReference>
<organism evidence="8 9">
    <name type="scientific">Nicrophorus vespilloides</name>
    <name type="common">Boreal carrion beetle</name>
    <dbReference type="NCBI Taxonomy" id="110193"/>
    <lineage>
        <taxon>Eukaryota</taxon>
        <taxon>Metazoa</taxon>
        <taxon>Ecdysozoa</taxon>
        <taxon>Arthropoda</taxon>
        <taxon>Hexapoda</taxon>
        <taxon>Insecta</taxon>
        <taxon>Pterygota</taxon>
        <taxon>Neoptera</taxon>
        <taxon>Endopterygota</taxon>
        <taxon>Coleoptera</taxon>
        <taxon>Polyphaga</taxon>
        <taxon>Staphyliniformia</taxon>
        <taxon>Silphidae</taxon>
        <taxon>Nicrophorinae</taxon>
        <taxon>Nicrophorus</taxon>
    </lineage>
</organism>
<dbReference type="InterPro" id="IPR029510">
    <property type="entry name" value="Ald_DH_CS_GLU"/>
</dbReference>
<reference evidence="9 10" key="1">
    <citation type="submission" date="2025-05" db="UniProtKB">
        <authorList>
            <consortium name="RefSeq"/>
        </authorList>
    </citation>
    <scope>IDENTIFICATION</scope>
    <source>
        <tissue evidence="9 10">Whole Larva</tissue>
    </source>
</reference>
<evidence type="ECO:0000256" key="4">
    <source>
        <dbReference type="PROSITE-ProRule" id="PRU10007"/>
    </source>
</evidence>
<dbReference type="RefSeq" id="XP_017782089.1">
    <property type="nucleotide sequence ID" value="XM_017926600.1"/>
</dbReference>
<keyword evidence="8" id="KW-1185">Reference proteome</keyword>
<evidence type="ECO:0000256" key="3">
    <source>
        <dbReference type="PIRNR" id="PIRNR036492"/>
    </source>
</evidence>
<dbReference type="Gene3D" id="3.40.309.10">
    <property type="entry name" value="Aldehyde Dehydrogenase, Chain A, domain 2"/>
    <property type="match status" value="1"/>
</dbReference>
<protein>
    <recommendedName>
        <fullName evidence="3">Aldehyde dehydrogenase</fullName>
    </recommendedName>
</protein>
<dbReference type="PANTHER" id="PTHR43570:SF16">
    <property type="entry name" value="ALDEHYDE DEHYDROGENASE TYPE III, ISOFORM Q"/>
    <property type="match status" value="1"/>
</dbReference>
<accession>A0ABM1N5I7</accession>
<dbReference type="GeneID" id="108566613"/>
<evidence type="ECO:0000313" key="11">
    <source>
        <dbReference type="RefSeq" id="XP_017782089.1"/>
    </source>
</evidence>
<evidence type="ECO:0000313" key="8">
    <source>
        <dbReference type="Proteomes" id="UP000695000"/>
    </source>
</evidence>
<evidence type="ECO:0000256" key="2">
    <source>
        <dbReference type="ARBA" id="ARBA00023002"/>
    </source>
</evidence>
<dbReference type="Pfam" id="PF00171">
    <property type="entry name" value="Aldedh"/>
    <property type="match status" value="1"/>
</dbReference>
<evidence type="ECO:0000313" key="10">
    <source>
        <dbReference type="RefSeq" id="XP_017782088.1"/>
    </source>
</evidence>
<dbReference type="PROSITE" id="PS00070">
    <property type="entry name" value="ALDEHYDE_DEHYDR_CYS"/>
    <property type="match status" value="1"/>
</dbReference>
<dbReference type="SUPFAM" id="SSF53720">
    <property type="entry name" value="ALDH-like"/>
    <property type="match status" value="1"/>
</dbReference>
<proteinExistence type="inferred from homology"/>
<dbReference type="Gene3D" id="3.40.605.10">
    <property type="entry name" value="Aldehyde Dehydrogenase, Chain A, domain 1"/>
    <property type="match status" value="1"/>
</dbReference>
<dbReference type="InterPro" id="IPR016160">
    <property type="entry name" value="Ald_DH_CS_CYS"/>
</dbReference>
<evidence type="ECO:0000313" key="9">
    <source>
        <dbReference type="RefSeq" id="XP_017782087.1"/>
    </source>
</evidence>
<dbReference type="PIRSF" id="PIRSF036492">
    <property type="entry name" value="ALDH"/>
    <property type="match status" value="1"/>
</dbReference>